<comment type="caution">
    <text evidence="1">The sequence shown here is derived from an EMBL/GenBank/DDBJ whole genome shotgun (WGS) entry which is preliminary data.</text>
</comment>
<organism evidence="1 2">
    <name type="scientific">Parelaphostrongylus tenuis</name>
    <name type="common">Meningeal worm</name>
    <dbReference type="NCBI Taxonomy" id="148309"/>
    <lineage>
        <taxon>Eukaryota</taxon>
        <taxon>Metazoa</taxon>
        <taxon>Ecdysozoa</taxon>
        <taxon>Nematoda</taxon>
        <taxon>Chromadorea</taxon>
        <taxon>Rhabditida</taxon>
        <taxon>Rhabditina</taxon>
        <taxon>Rhabditomorpha</taxon>
        <taxon>Strongyloidea</taxon>
        <taxon>Metastrongylidae</taxon>
        <taxon>Parelaphostrongylus</taxon>
    </lineage>
</organism>
<name>A0AAD5MTK8_PARTN</name>
<gene>
    <name evidence="1" type="ORF">KIN20_010582</name>
</gene>
<dbReference type="AlphaFoldDB" id="A0AAD5MTK8"/>
<evidence type="ECO:0000313" key="2">
    <source>
        <dbReference type="Proteomes" id="UP001196413"/>
    </source>
</evidence>
<proteinExistence type="predicted"/>
<accession>A0AAD5MTK8</accession>
<keyword evidence="2" id="KW-1185">Reference proteome</keyword>
<protein>
    <submittedName>
        <fullName evidence="1">Uncharacterized protein</fullName>
    </submittedName>
</protein>
<sequence length="115" mass="13521">MSSLTRSPSLEAMYRRRPSFTRPPIRAINSPRLTEEEADQLTSLFLWVFIYHSIRLPLKTTRLVTRTHSDTSKRSRYCSYGAEYFDMAATSGYRASYDLCRTVIIQYHRMVFVPK</sequence>
<reference evidence="1" key="1">
    <citation type="submission" date="2021-06" db="EMBL/GenBank/DDBJ databases">
        <title>Parelaphostrongylus tenuis whole genome reference sequence.</title>
        <authorList>
            <person name="Garwood T.J."/>
            <person name="Larsen P.A."/>
            <person name="Fountain-Jones N.M."/>
            <person name="Garbe J.R."/>
            <person name="Macchietto M.G."/>
            <person name="Kania S.A."/>
            <person name="Gerhold R.W."/>
            <person name="Richards J.E."/>
            <person name="Wolf T.M."/>
        </authorList>
    </citation>
    <scope>NUCLEOTIDE SEQUENCE</scope>
    <source>
        <strain evidence="1">MNPRO001-30</strain>
        <tissue evidence="1">Meninges</tissue>
    </source>
</reference>
<evidence type="ECO:0000313" key="1">
    <source>
        <dbReference type="EMBL" id="KAJ1353821.1"/>
    </source>
</evidence>
<dbReference type="Proteomes" id="UP001196413">
    <property type="component" value="Unassembled WGS sequence"/>
</dbReference>
<dbReference type="EMBL" id="JAHQIW010001857">
    <property type="protein sequence ID" value="KAJ1353821.1"/>
    <property type="molecule type" value="Genomic_DNA"/>
</dbReference>